<gene>
    <name evidence="8" type="ORF">LOD99_12995</name>
</gene>
<evidence type="ECO:0000256" key="3">
    <source>
        <dbReference type="ARBA" id="ARBA00022692"/>
    </source>
</evidence>
<dbReference type="InterPro" id="IPR007593">
    <property type="entry name" value="CD225/Dispanin_fam"/>
</dbReference>
<accession>A0AAV7J8P4</accession>
<dbReference type="PANTHER" id="PTHR14948:SF25">
    <property type="entry name" value="DUF4190 DOMAIN-CONTAINING PROTEIN"/>
    <property type="match status" value="1"/>
</dbReference>
<name>A0AAV7J8P4_9METZ</name>
<keyword evidence="5 7" id="KW-0472">Membrane</keyword>
<evidence type="ECO:0000256" key="5">
    <source>
        <dbReference type="ARBA" id="ARBA00023136"/>
    </source>
</evidence>
<evidence type="ECO:0000256" key="1">
    <source>
        <dbReference type="ARBA" id="ARBA00004370"/>
    </source>
</evidence>
<protein>
    <recommendedName>
        <fullName evidence="10">DUF4190 domain-containing protein</fullName>
    </recommendedName>
</protein>
<evidence type="ECO:0000256" key="2">
    <source>
        <dbReference type="ARBA" id="ARBA00006843"/>
    </source>
</evidence>
<proteinExistence type="inferred from homology"/>
<dbReference type="InterPro" id="IPR051423">
    <property type="entry name" value="CD225/Dispanin"/>
</dbReference>
<feature type="region of interest" description="Disordered" evidence="6">
    <location>
        <begin position="1"/>
        <end position="119"/>
    </location>
</feature>
<evidence type="ECO:0000313" key="8">
    <source>
        <dbReference type="EMBL" id="KAI6645732.1"/>
    </source>
</evidence>
<feature type="transmembrane region" description="Helical" evidence="7">
    <location>
        <begin position="143"/>
        <end position="169"/>
    </location>
</feature>
<evidence type="ECO:0000256" key="6">
    <source>
        <dbReference type="SAM" id="MobiDB-lite"/>
    </source>
</evidence>
<comment type="subcellular location">
    <subcellularLocation>
        <location evidence="1">Membrane</location>
    </subcellularLocation>
</comment>
<keyword evidence="3 7" id="KW-0812">Transmembrane</keyword>
<feature type="compositionally biased region" description="Low complexity" evidence="6">
    <location>
        <begin position="59"/>
        <end position="78"/>
    </location>
</feature>
<dbReference type="Proteomes" id="UP001165289">
    <property type="component" value="Unassembled WGS sequence"/>
</dbReference>
<evidence type="ECO:0008006" key="10">
    <source>
        <dbReference type="Google" id="ProtNLM"/>
    </source>
</evidence>
<comment type="caution">
    <text evidence="8">The sequence shown here is derived from an EMBL/GenBank/DDBJ whole genome shotgun (WGS) entry which is preliminary data.</text>
</comment>
<feature type="transmembrane region" description="Helical" evidence="7">
    <location>
        <begin position="189"/>
        <end position="208"/>
    </location>
</feature>
<keyword evidence="9" id="KW-1185">Reference proteome</keyword>
<dbReference type="EMBL" id="JAKMXF010000365">
    <property type="protein sequence ID" value="KAI6645732.1"/>
    <property type="molecule type" value="Genomic_DNA"/>
</dbReference>
<evidence type="ECO:0000313" key="9">
    <source>
        <dbReference type="Proteomes" id="UP001165289"/>
    </source>
</evidence>
<organism evidence="8 9">
    <name type="scientific">Oopsacas minuta</name>
    <dbReference type="NCBI Taxonomy" id="111878"/>
    <lineage>
        <taxon>Eukaryota</taxon>
        <taxon>Metazoa</taxon>
        <taxon>Porifera</taxon>
        <taxon>Hexactinellida</taxon>
        <taxon>Hexasterophora</taxon>
        <taxon>Lyssacinosida</taxon>
        <taxon>Leucopsacidae</taxon>
        <taxon>Oopsacas</taxon>
    </lineage>
</organism>
<dbReference type="Pfam" id="PF04505">
    <property type="entry name" value="CD225"/>
    <property type="match status" value="1"/>
</dbReference>
<dbReference type="AlphaFoldDB" id="A0AAV7J8P4"/>
<dbReference type="PANTHER" id="PTHR14948">
    <property type="entry name" value="NG5"/>
    <property type="match status" value="1"/>
</dbReference>
<keyword evidence="4 7" id="KW-1133">Transmembrane helix</keyword>
<dbReference type="GO" id="GO:0016020">
    <property type="term" value="C:membrane"/>
    <property type="evidence" value="ECO:0007669"/>
    <property type="project" value="UniProtKB-SubCell"/>
</dbReference>
<comment type="similarity">
    <text evidence="2">Belongs to the CD225/Dispanin family.</text>
</comment>
<sequence length="214" mass="22927">MSGLPPSYSDATTPYPQENAPAPTAPLPEKTPFPTEQTPYPPTQVPYPQSQGPYPPSQPQQAGYPPQGYAYPQQGYPPQGYPPQGYPQQPQGYSQQPQQAYPQPPQTHTTQPAPQPSNVTVVTHQQPANRVYFSGGAGSFTGVIIYAAIAILCFCPIGIIAFIVAIFAYSAYSNGDYPKAVGLSRLASGLATTSFVIGVICIILSFSLRYTVLI</sequence>
<reference evidence="8 9" key="1">
    <citation type="journal article" date="2023" name="BMC Biol.">
        <title>The compact genome of the sponge Oopsacas minuta (Hexactinellida) is lacking key metazoan core genes.</title>
        <authorList>
            <person name="Santini S."/>
            <person name="Schenkelaars Q."/>
            <person name="Jourda C."/>
            <person name="Duchesne M."/>
            <person name="Belahbib H."/>
            <person name="Rocher C."/>
            <person name="Selva M."/>
            <person name="Riesgo A."/>
            <person name="Vervoort M."/>
            <person name="Leys S.P."/>
            <person name="Kodjabachian L."/>
            <person name="Le Bivic A."/>
            <person name="Borchiellini C."/>
            <person name="Claverie J.M."/>
            <person name="Renard E."/>
        </authorList>
    </citation>
    <scope>NUCLEOTIDE SEQUENCE [LARGE SCALE GENOMIC DNA]</scope>
    <source>
        <strain evidence="8">SPO-2</strain>
    </source>
</reference>
<evidence type="ECO:0000256" key="4">
    <source>
        <dbReference type="ARBA" id="ARBA00022989"/>
    </source>
</evidence>
<feature type="compositionally biased region" description="Low complexity" evidence="6">
    <location>
        <begin position="86"/>
        <end position="112"/>
    </location>
</feature>
<evidence type="ECO:0000256" key="7">
    <source>
        <dbReference type="SAM" id="Phobius"/>
    </source>
</evidence>